<dbReference type="AlphaFoldDB" id="A0A0A7LH00"/>
<keyword evidence="5" id="KW-1185">Reference proteome</keyword>
<evidence type="ECO:0000313" key="5">
    <source>
        <dbReference type="Proteomes" id="UP000030787"/>
    </source>
</evidence>
<dbReference type="Gene3D" id="3.40.109.10">
    <property type="entry name" value="NADH Oxidase"/>
    <property type="match status" value="1"/>
</dbReference>
<dbReference type="EMBL" id="CP010070">
    <property type="protein sequence ID" value="AIZ56791.1"/>
    <property type="molecule type" value="Genomic_DNA"/>
</dbReference>
<evidence type="ECO:0000256" key="2">
    <source>
        <dbReference type="ARBA" id="ARBA00023002"/>
    </source>
</evidence>
<dbReference type="RefSeq" id="WP_048112592.1">
    <property type="nucleotide sequence ID" value="NZ_CP010070.1"/>
</dbReference>
<evidence type="ECO:0000256" key="1">
    <source>
        <dbReference type="ARBA" id="ARBA00007118"/>
    </source>
</evidence>
<organism evidence="4 5">
    <name type="scientific">Candidatus Methanoplasma termitum</name>
    <dbReference type="NCBI Taxonomy" id="1577791"/>
    <lineage>
        <taxon>Archaea</taxon>
        <taxon>Methanobacteriati</taxon>
        <taxon>Thermoplasmatota</taxon>
        <taxon>Thermoplasmata</taxon>
        <taxon>Methanomassiliicoccales</taxon>
        <taxon>Methanomassiliicoccaceae</taxon>
        <taxon>Candidatus Methanoplasma</taxon>
    </lineage>
</organism>
<dbReference type="KEGG" id="mear:Mpt1_c09160"/>
<keyword evidence="2" id="KW-0560">Oxidoreductase</keyword>
<dbReference type="InterPro" id="IPR029479">
    <property type="entry name" value="Nitroreductase"/>
</dbReference>
<dbReference type="HOGENOM" id="CLU_070764_7_0_2"/>
<dbReference type="Proteomes" id="UP000030787">
    <property type="component" value="Chromosome"/>
</dbReference>
<name>A0A0A7LH00_9ARCH</name>
<dbReference type="GO" id="GO:0016491">
    <property type="term" value="F:oxidoreductase activity"/>
    <property type="evidence" value="ECO:0007669"/>
    <property type="project" value="UniProtKB-KW"/>
</dbReference>
<sequence>MTDYPNDTIRSIMERRSVRKYKPRQVTDKELKVIIDCGLNAPSAMNAQDWHFTVIQNAELIDWMNTKIKENLPKESVSRYKDRNGGREDFSMFYDAPTVVLISGDAKDIWTESNCGYAVQNMCLAAQSLGVSSIIIGMARLIFTTSKADEYAKELGVPDGYRPLYAVCFGYGDMRPEAPARIGGRVSYIR</sequence>
<evidence type="ECO:0000259" key="3">
    <source>
        <dbReference type="Pfam" id="PF00881"/>
    </source>
</evidence>
<dbReference type="GeneID" id="24818578"/>
<dbReference type="PANTHER" id="PTHR43673:SF10">
    <property type="entry name" value="NADH DEHYDROGENASE_NAD(P)H NITROREDUCTASE XCC3605-RELATED"/>
    <property type="match status" value="1"/>
</dbReference>
<dbReference type="InterPro" id="IPR000415">
    <property type="entry name" value="Nitroreductase-like"/>
</dbReference>
<feature type="domain" description="Nitroreductase" evidence="3">
    <location>
        <begin position="12"/>
        <end position="171"/>
    </location>
</feature>
<reference evidence="4 5" key="1">
    <citation type="journal article" date="2014" name="Appl. Environ. Microbiol.">
        <title>Comparative Genome Analysis of 'Candidatus Methanoplasma termitum' Indicates a New Mode of Energy Metabolism in the Seventh Order of Methanogens.</title>
        <authorList>
            <person name="Lang K."/>
            <person name="Schuldes J."/>
            <person name="Klingl A."/>
            <person name="Poehlein A."/>
            <person name="Daniel R."/>
            <person name="Brune A."/>
        </authorList>
    </citation>
    <scope>NUCLEOTIDE SEQUENCE [LARGE SCALE GENOMIC DNA]</scope>
    <source>
        <strain evidence="5">Mpt1</strain>
    </source>
</reference>
<accession>A0A0A7LH00</accession>
<comment type="similarity">
    <text evidence="1">Belongs to the nitroreductase family.</text>
</comment>
<proteinExistence type="inferred from homology"/>
<evidence type="ECO:0000313" key="4">
    <source>
        <dbReference type="EMBL" id="AIZ56791.1"/>
    </source>
</evidence>
<dbReference type="PANTHER" id="PTHR43673">
    <property type="entry name" value="NAD(P)H NITROREDUCTASE YDGI-RELATED"/>
    <property type="match status" value="1"/>
</dbReference>
<protein>
    <submittedName>
        <fullName evidence="4">Nitroreductase</fullName>
    </submittedName>
</protein>
<dbReference type="OrthoDB" id="287850at2157"/>
<gene>
    <name evidence="4" type="ORF">Mpt1_c09160</name>
</gene>
<dbReference type="SUPFAM" id="SSF55469">
    <property type="entry name" value="FMN-dependent nitroreductase-like"/>
    <property type="match status" value="1"/>
</dbReference>
<dbReference type="Pfam" id="PF00881">
    <property type="entry name" value="Nitroreductase"/>
    <property type="match status" value="1"/>
</dbReference>
<dbReference type="STRING" id="1577791.Mpt1_c09160"/>